<feature type="region of interest" description="Disordered" evidence="2">
    <location>
        <begin position="451"/>
        <end position="510"/>
    </location>
</feature>
<evidence type="ECO:0000256" key="1">
    <source>
        <dbReference type="PROSITE-ProRule" id="PRU00042"/>
    </source>
</evidence>
<evidence type="ECO:0000259" key="3">
    <source>
        <dbReference type="PROSITE" id="PS50157"/>
    </source>
</evidence>
<protein>
    <recommendedName>
        <fullName evidence="3">C2H2-type domain-containing protein</fullName>
    </recommendedName>
</protein>
<keyword evidence="5" id="KW-1185">Reference proteome</keyword>
<dbReference type="GO" id="GO:0008270">
    <property type="term" value="F:zinc ion binding"/>
    <property type="evidence" value="ECO:0007669"/>
    <property type="project" value="UniProtKB-KW"/>
</dbReference>
<sequence>MDIRRTGAAGMRIPLPPYRDTAATPRSTSRSNSQTSEDSLQPREAMVIPGARFNDVPPPLPPPRYNNELAQGVDVAWKWANGEPFETQRHLAPIKPGSSLYGGYLDSRTNLGRAEDPDEMDLDDDDFTRRSSNVSTVRSPSHADIRLAGSVPALIRKPPSPTLTSQRLQGEVPLAQRNFDRSSQAYDQRLLSKIGKSNSPPRHQRSGSTESSSYGTKLSLQTKDSKVQLLSANELPSAVFDPVSRWITSPVSAGVSPGSRAGWRDYNMDHRSPSMDSTSNSLVLDPELFLQPRPTGLPVAGGSGATPGFDEVASIASRSHRGSYDQGFFAETESDIGGEDGNAFRNLNLSDRPEQQVGRRSSKQGMKRRAGSPPSDVARDDKSPSRGTASAELFQKVTTTASARSPMSKYYQQPKYGSVSSTASSVRQNSYASSVALSVAGSSMTSISSFERQSPLDPASQPAYITSAQPVSSPATSIAPSRKQSTQSPLDTKPPFSKSSTQPVMSDSRLPPATRVGNYFICDCCPKKPKKFDTEAELRAHQMEKQYTCQYCNNRFKNKNEAERHQNSLHLRRHSWSCAAITRYEAAFHPSSSPSGGGASTDVCGYCGEEFPNLPQPDWDRRIDHLTNVHKFGECNQSKKFYRADHFRQHLKHSHAGQSGKWTNMLENVCLREEIPQDPIGISPSGSDSSPGRGPSGLSDRPMGGATIDEAQDET</sequence>
<dbReference type="PROSITE" id="PS00028">
    <property type="entry name" value="ZINC_FINGER_C2H2_1"/>
    <property type="match status" value="1"/>
</dbReference>
<evidence type="ECO:0000313" key="4">
    <source>
        <dbReference type="EMBL" id="KIW75573.1"/>
    </source>
</evidence>
<gene>
    <name evidence="4" type="ORF">Z517_10315</name>
</gene>
<keyword evidence="1" id="KW-0863">Zinc-finger</keyword>
<feature type="region of interest" description="Disordered" evidence="2">
    <location>
        <begin position="109"/>
        <end position="219"/>
    </location>
</feature>
<feature type="compositionally biased region" description="Acidic residues" evidence="2">
    <location>
        <begin position="116"/>
        <end position="126"/>
    </location>
</feature>
<dbReference type="HOGENOM" id="CLU_015534_1_0_1"/>
<feature type="compositionally biased region" description="Polar residues" evidence="2">
    <location>
        <begin position="195"/>
        <end position="219"/>
    </location>
</feature>
<dbReference type="RefSeq" id="XP_013279381.1">
    <property type="nucleotide sequence ID" value="XM_013423927.1"/>
</dbReference>
<dbReference type="EMBL" id="KN846975">
    <property type="protein sequence ID" value="KIW75573.1"/>
    <property type="molecule type" value="Genomic_DNA"/>
</dbReference>
<feature type="compositionally biased region" description="Polar residues" evidence="2">
    <location>
        <begin position="24"/>
        <end position="39"/>
    </location>
</feature>
<keyword evidence="1" id="KW-0862">Zinc</keyword>
<feature type="compositionally biased region" description="Polar residues" evidence="2">
    <location>
        <begin position="463"/>
        <end position="490"/>
    </location>
</feature>
<reference evidence="4 5" key="1">
    <citation type="submission" date="2015-01" db="EMBL/GenBank/DDBJ databases">
        <title>The Genome Sequence of Fonsecaea pedrosoi CBS 271.37.</title>
        <authorList>
            <consortium name="The Broad Institute Genomics Platform"/>
            <person name="Cuomo C."/>
            <person name="de Hoog S."/>
            <person name="Gorbushina A."/>
            <person name="Stielow B."/>
            <person name="Teixiera M."/>
            <person name="Abouelleil A."/>
            <person name="Chapman S.B."/>
            <person name="Priest M."/>
            <person name="Young S.K."/>
            <person name="Wortman J."/>
            <person name="Nusbaum C."/>
            <person name="Birren B."/>
        </authorList>
    </citation>
    <scope>NUCLEOTIDE SEQUENCE [LARGE SCALE GENOMIC DNA]</scope>
    <source>
        <strain evidence="4 5">CBS 271.37</strain>
    </source>
</reference>
<evidence type="ECO:0000256" key="2">
    <source>
        <dbReference type="SAM" id="MobiDB-lite"/>
    </source>
</evidence>
<feature type="compositionally biased region" description="Basic residues" evidence="2">
    <location>
        <begin position="360"/>
        <end position="370"/>
    </location>
</feature>
<feature type="compositionally biased region" description="Low complexity" evidence="2">
    <location>
        <begin position="679"/>
        <end position="702"/>
    </location>
</feature>
<dbReference type="InterPro" id="IPR057026">
    <property type="entry name" value="Znf-C2H2_ascomycetes"/>
</dbReference>
<dbReference type="STRING" id="1442368.A0A0D2G4A5"/>
<evidence type="ECO:0000313" key="5">
    <source>
        <dbReference type="Proteomes" id="UP000053029"/>
    </source>
</evidence>
<dbReference type="Proteomes" id="UP000053029">
    <property type="component" value="Unassembled WGS sequence"/>
</dbReference>
<dbReference type="InterPro" id="IPR036236">
    <property type="entry name" value="Znf_C2H2_sf"/>
</dbReference>
<keyword evidence="1" id="KW-0479">Metal-binding</keyword>
<dbReference type="SMART" id="SM00355">
    <property type="entry name" value="ZnF_C2H2"/>
    <property type="match status" value="3"/>
</dbReference>
<name>A0A0D2G4A5_9EURO</name>
<feature type="region of interest" description="Disordered" evidence="2">
    <location>
        <begin position="332"/>
        <end position="393"/>
    </location>
</feature>
<feature type="compositionally biased region" description="Low complexity" evidence="2">
    <location>
        <begin position="130"/>
        <end position="140"/>
    </location>
</feature>
<feature type="region of interest" description="Disordered" evidence="2">
    <location>
        <begin position="1"/>
        <end position="62"/>
    </location>
</feature>
<feature type="domain" description="C2H2-type" evidence="3">
    <location>
        <begin position="547"/>
        <end position="575"/>
    </location>
</feature>
<feature type="region of interest" description="Disordered" evidence="2">
    <location>
        <begin position="675"/>
        <end position="715"/>
    </location>
</feature>
<dbReference type="Gene3D" id="3.30.160.60">
    <property type="entry name" value="Classic Zinc Finger"/>
    <property type="match status" value="1"/>
</dbReference>
<dbReference type="GeneID" id="25309805"/>
<dbReference type="SUPFAM" id="SSF57667">
    <property type="entry name" value="beta-beta-alpha zinc fingers"/>
    <property type="match status" value="1"/>
</dbReference>
<dbReference type="VEuPathDB" id="FungiDB:Z517_10315"/>
<accession>A0A0D2G4A5</accession>
<dbReference type="PROSITE" id="PS50157">
    <property type="entry name" value="ZINC_FINGER_C2H2_2"/>
    <property type="match status" value="1"/>
</dbReference>
<proteinExistence type="predicted"/>
<dbReference type="AlphaFoldDB" id="A0A0D2G4A5"/>
<organism evidence="4 5">
    <name type="scientific">Fonsecaea pedrosoi CBS 271.37</name>
    <dbReference type="NCBI Taxonomy" id="1442368"/>
    <lineage>
        <taxon>Eukaryota</taxon>
        <taxon>Fungi</taxon>
        <taxon>Dikarya</taxon>
        <taxon>Ascomycota</taxon>
        <taxon>Pezizomycotina</taxon>
        <taxon>Eurotiomycetes</taxon>
        <taxon>Chaetothyriomycetidae</taxon>
        <taxon>Chaetothyriales</taxon>
        <taxon>Herpotrichiellaceae</taxon>
        <taxon>Fonsecaea</taxon>
    </lineage>
</organism>
<dbReference type="OrthoDB" id="3524154at2759"/>
<dbReference type="InterPro" id="IPR013087">
    <property type="entry name" value="Znf_C2H2_type"/>
</dbReference>
<dbReference type="Pfam" id="PF24537">
    <property type="entry name" value="zf-C2H2_fungi"/>
    <property type="match status" value="1"/>
</dbReference>